<feature type="transmembrane region" description="Helical" evidence="1">
    <location>
        <begin position="151"/>
        <end position="174"/>
    </location>
</feature>
<organism evidence="3 4">
    <name type="scientific">Hohenbuehelia grisea</name>
    <dbReference type="NCBI Taxonomy" id="104357"/>
    <lineage>
        <taxon>Eukaryota</taxon>
        <taxon>Fungi</taxon>
        <taxon>Dikarya</taxon>
        <taxon>Basidiomycota</taxon>
        <taxon>Agaricomycotina</taxon>
        <taxon>Agaricomycetes</taxon>
        <taxon>Agaricomycetidae</taxon>
        <taxon>Agaricales</taxon>
        <taxon>Pleurotineae</taxon>
        <taxon>Pleurotaceae</taxon>
        <taxon>Hohenbuehelia</taxon>
    </lineage>
</organism>
<feature type="transmembrane region" description="Helical" evidence="1">
    <location>
        <begin position="6"/>
        <end position="33"/>
    </location>
</feature>
<keyword evidence="1" id="KW-0812">Transmembrane</keyword>
<name>A0ABR3JX80_9AGAR</name>
<feature type="transmembrane region" description="Helical" evidence="1">
    <location>
        <begin position="45"/>
        <end position="69"/>
    </location>
</feature>
<sequence>MESITLAFELLLVSSWMNMMLYMLELILAFYFFYKHPNDRWIHRVIVVSALFFDTVGTLAVCANIWMYLITYAHFPPMMQLWTLPTMIIATIGSNVTEKCFLLYRIWKLSQNRLLVGFLSLIVLTNVVSGLISGIYVAVHPAFAPSLAIPATLVSNCASAAGDILSSVALVWALHRVKSPFRTTRSFIRRLTINIISTGVAVAVVTIVMLILFLLGRSAFNLCFSILGRMYTITVLTNLCTRMKEKHYSPSKQPTSIHWSRSLDLTSIHGDPSAVLHLDDSNASSGLQSMPAPYPQMSMSNDIVSKPSLAPTEPRSILDDKVNITKNPGDDCV</sequence>
<evidence type="ECO:0000313" key="4">
    <source>
        <dbReference type="Proteomes" id="UP001556367"/>
    </source>
</evidence>
<keyword evidence="1" id="KW-0472">Membrane</keyword>
<evidence type="ECO:0000256" key="1">
    <source>
        <dbReference type="SAM" id="Phobius"/>
    </source>
</evidence>
<reference evidence="4" key="1">
    <citation type="submission" date="2024-06" db="EMBL/GenBank/DDBJ databases">
        <title>Multi-omics analyses provide insights into the biosynthesis of the anticancer antibiotic pleurotin in Hohenbuehelia grisea.</title>
        <authorList>
            <person name="Weaver J.A."/>
            <person name="Alberti F."/>
        </authorList>
    </citation>
    <scope>NUCLEOTIDE SEQUENCE [LARGE SCALE GENOMIC DNA]</scope>
    <source>
        <strain evidence="4">T-177</strain>
    </source>
</reference>
<protein>
    <recommendedName>
        <fullName evidence="2">DUF6534 domain-containing protein</fullName>
    </recommendedName>
</protein>
<evidence type="ECO:0000259" key="2">
    <source>
        <dbReference type="Pfam" id="PF20152"/>
    </source>
</evidence>
<proteinExistence type="predicted"/>
<comment type="caution">
    <text evidence="3">The sequence shown here is derived from an EMBL/GenBank/DDBJ whole genome shotgun (WGS) entry which is preliminary data.</text>
</comment>
<feature type="transmembrane region" description="Helical" evidence="1">
    <location>
        <begin position="81"/>
        <end position="102"/>
    </location>
</feature>
<dbReference type="Pfam" id="PF20152">
    <property type="entry name" value="DUF6534"/>
    <property type="match status" value="1"/>
</dbReference>
<keyword evidence="1" id="KW-1133">Transmembrane helix</keyword>
<dbReference type="Proteomes" id="UP001556367">
    <property type="component" value="Unassembled WGS sequence"/>
</dbReference>
<dbReference type="PANTHER" id="PTHR40465">
    <property type="entry name" value="CHROMOSOME 1, WHOLE GENOME SHOTGUN SEQUENCE"/>
    <property type="match status" value="1"/>
</dbReference>
<dbReference type="InterPro" id="IPR045339">
    <property type="entry name" value="DUF6534"/>
</dbReference>
<feature type="transmembrane region" description="Helical" evidence="1">
    <location>
        <begin position="195"/>
        <end position="213"/>
    </location>
</feature>
<gene>
    <name evidence="3" type="ORF">HGRIS_011806</name>
</gene>
<accession>A0ABR3JX80</accession>
<feature type="domain" description="DUF6534" evidence="2">
    <location>
        <begin position="159"/>
        <end position="243"/>
    </location>
</feature>
<feature type="transmembrane region" description="Helical" evidence="1">
    <location>
        <begin position="219"/>
        <end position="240"/>
    </location>
</feature>
<feature type="transmembrane region" description="Helical" evidence="1">
    <location>
        <begin position="114"/>
        <end position="139"/>
    </location>
</feature>
<dbReference type="PANTHER" id="PTHR40465:SF1">
    <property type="entry name" value="DUF6534 DOMAIN-CONTAINING PROTEIN"/>
    <property type="match status" value="1"/>
</dbReference>
<evidence type="ECO:0000313" key="3">
    <source>
        <dbReference type="EMBL" id="KAL0960172.1"/>
    </source>
</evidence>
<keyword evidence="4" id="KW-1185">Reference proteome</keyword>
<dbReference type="EMBL" id="JASNQZ010000002">
    <property type="protein sequence ID" value="KAL0960172.1"/>
    <property type="molecule type" value="Genomic_DNA"/>
</dbReference>